<name>A0A0J0XBT3_9TREE</name>
<sequence>MKLKVWFQLSRDRAGDGSRRCSSEVREPTTLGGDDLLQSAWPSIGVFVFHAPPYLYVIKSRRQRSSEHGRIQNPFCAGWPCICARATEIRCDCDRPGNCFITSNVALHHYSTVTFTSRRPTACTGGRASSPRVQPWRMQSPRAAGGQGPPRIPGSRIRSQRGFVPASPVLDLQT</sequence>
<dbReference type="EMBL" id="KQ087300">
    <property type="protein sequence ID" value="KLT38512.1"/>
    <property type="molecule type" value="Genomic_DNA"/>
</dbReference>
<dbReference type="GeneID" id="28982111"/>
<dbReference type="Proteomes" id="UP000053611">
    <property type="component" value="Unassembled WGS sequence"/>
</dbReference>
<protein>
    <submittedName>
        <fullName evidence="2">Uncharacterized protein</fullName>
    </submittedName>
</protein>
<feature type="region of interest" description="Disordered" evidence="1">
    <location>
        <begin position="120"/>
        <end position="174"/>
    </location>
</feature>
<gene>
    <name evidence="2" type="ORF">CC85DRAFT_27838</name>
</gene>
<accession>A0A0J0XBT3</accession>
<evidence type="ECO:0000256" key="1">
    <source>
        <dbReference type="SAM" id="MobiDB-lite"/>
    </source>
</evidence>
<keyword evidence="3" id="KW-1185">Reference proteome</keyword>
<reference evidence="2 3" key="1">
    <citation type="submission" date="2015-03" db="EMBL/GenBank/DDBJ databases">
        <title>Genomics and transcriptomics of the oil-accumulating basidiomycete yeast T. oleaginosus allow insights into substrate utilization and the diverse evolutionary trajectories of mating systems in fungi.</title>
        <authorList>
            <consortium name="DOE Joint Genome Institute"/>
            <person name="Kourist R."/>
            <person name="Kracht O."/>
            <person name="Bracharz F."/>
            <person name="Lipzen A."/>
            <person name="Nolan M."/>
            <person name="Ohm R."/>
            <person name="Grigoriev I."/>
            <person name="Sun S."/>
            <person name="Heitman J."/>
            <person name="Bruck T."/>
            <person name="Nowrousian M."/>
        </authorList>
    </citation>
    <scope>NUCLEOTIDE SEQUENCE [LARGE SCALE GENOMIC DNA]</scope>
    <source>
        <strain evidence="2 3">IBC0246</strain>
    </source>
</reference>
<dbReference type="RefSeq" id="XP_018275003.1">
    <property type="nucleotide sequence ID" value="XM_018421508.1"/>
</dbReference>
<evidence type="ECO:0000313" key="3">
    <source>
        <dbReference type="Proteomes" id="UP000053611"/>
    </source>
</evidence>
<proteinExistence type="predicted"/>
<dbReference type="AlphaFoldDB" id="A0A0J0XBT3"/>
<organism evidence="2 3">
    <name type="scientific">Cutaneotrichosporon oleaginosum</name>
    <dbReference type="NCBI Taxonomy" id="879819"/>
    <lineage>
        <taxon>Eukaryota</taxon>
        <taxon>Fungi</taxon>
        <taxon>Dikarya</taxon>
        <taxon>Basidiomycota</taxon>
        <taxon>Agaricomycotina</taxon>
        <taxon>Tremellomycetes</taxon>
        <taxon>Trichosporonales</taxon>
        <taxon>Trichosporonaceae</taxon>
        <taxon>Cutaneotrichosporon</taxon>
    </lineage>
</organism>
<evidence type="ECO:0000313" key="2">
    <source>
        <dbReference type="EMBL" id="KLT38512.1"/>
    </source>
</evidence>